<protein>
    <recommendedName>
        <fullName evidence="7">S-layer family protein</fullName>
    </recommendedName>
</protein>
<feature type="compositionally biased region" description="Basic and acidic residues" evidence="1">
    <location>
        <begin position="764"/>
        <end position="776"/>
    </location>
</feature>
<dbReference type="PROSITE" id="PS51841">
    <property type="entry name" value="LTD"/>
    <property type="match status" value="1"/>
</dbReference>
<evidence type="ECO:0000313" key="5">
    <source>
        <dbReference type="EMBL" id="NHN29312.1"/>
    </source>
</evidence>
<feature type="chain" id="PRO_5046875478" description="S-layer family protein" evidence="2">
    <location>
        <begin position="34"/>
        <end position="1380"/>
    </location>
</feature>
<organism evidence="5 6">
    <name type="scientific">Paenibacillus agricola</name>
    <dbReference type="NCBI Taxonomy" id="2716264"/>
    <lineage>
        <taxon>Bacteria</taxon>
        <taxon>Bacillati</taxon>
        <taxon>Bacillota</taxon>
        <taxon>Bacilli</taxon>
        <taxon>Bacillales</taxon>
        <taxon>Paenibacillaceae</taxon>
        <taxon>Paenibacillus</taxon>
    </lineage>
</organism>
<evidence type="ECO:0000256" key="2">
    <source>
        <dbReference type="SAM" id="SignalP"/>
    </source>
</evidence>
<dbReference type="Proteomes" id="UP001165962">
    <property type="component" value="Unassembled WGS sequence"/>
</dbReference>
<evidence type="ECO:0000259" key="3">
    <source>
        <dbReference type="PROSITE" id="PS51272"/>
    </source>
</evidence>
<evidence type="ECO:0008006" key="7">
    <source>
        <dbReference type="Google" id="ProtNLM"/>
    </source>
</evidence>
<dbReference type="InterPro" id="IPR001119">
    <property type="entry name" value="SLH_dom"/>
</dbReference>
<dbReference type="EMBL" id="JAAOIW010000002">
    <property type="protein sequence ID" value="NHN29312.1"/>
    <property type="molecule type" value="Genomic_DNA"/>
</dbReference>
<feature type="domain" description="LTD" evidence="4">
    <location>
        <begin position="42"/>
        <end position="198"/>
    </location>
</feature>
<dbReference type="Pfam" id="PF22494">
    <property type="entry name" value="choice_anch_I"/>
    <property type="match status" value="1"/>
</dbReference>
<dbReference type="SUPFAM" id="SSF74853">
    <property type="entry name" value="Lamin A/C globular tail domain"/>
    <property type="match status" value="1"/>
</dbReference>
<gene>
    <name evidence="5" type="ORF">G9U52_05650</name>
</gene>
<dbReference type="Pfam" id="PF00932">
    <property type="entry name" value="LTD"/>
    <property type="match status" value="1"/>
</dbReference>
<dbReference type="InterPro" id="IPR055188">
    <property type="entry name" value="Choice_anch_I"/>
</dbReference>
<feature type="region of interest" description="Disordered" evidence="1">
    <location>
        <begin position="205"/>
        <end position="231"/>
    </location>
</feature>
<dbReference type="SMART" id="SM00635">
    <property type="entry name" value="BID_2"/>
    <property type="match status" value="1"/>
</dbReference>
<feature type="domain" description="SLH" evidence="3">
    <location>
        <begin position="1191"/>
        <end position="1251"/>
    </location>
</feature>
<dbReference type="InterPro" id="IPR013783">
    <property type="entry name" value="Ig-like_fold"/>
</dbReference>
<dbReference type="NCBIfam" id="NF038117">
    <property type="entry name" value="choice_anch_I"/>
    <property type="match status" value="1"/>
</dbReference>
<proteinExistence type="predicted"/>
<dbReference type="InterPro" id="IPR015919">
    <property type="entry name" value="Cadherin-like_sf"/>
</dbReference>
<dbReference type="PANTHER" id="PTHR46928">
    <property type="entry name" value="MESENCHYME-SPECIFIC CELL SURFACE GLYCOPROTEIN"/>
    <property type="match status" value="1"/>
</dbReference>
<dbReference type="InterPro" id="IPR036415">
    <property type="entry name" value="Lamin_tail_dom_sf"/>
</dbReference>
<keyword evidence="6" id="KW-1185">Reference proteome</keyword>
<evidence type="ECO:0000313" key="6">
    <source>
        <dbReference type="Proteomes" id="UP001165962"/>
    </source>
</evidence>
<feature type="signal peptide" evidence="2">
    <location>
        <begin position="1"/>
        <end position="33"/>
    </location>
</feature>
<dbReference type="InterPro" id="IPR006644">
    <property type="entry name" value="Cadg"/>
</dbReference>
<sequence length="1380" mass="145416">MKNSFKKKFRRFIGILLAAELLASLFLAGGAIASTPVPDPGTPNSAEGSYDVSVPHVMINQVFGTGAADPSVLVSHSFIELYNPTNQAVNLNGWSLHYAGQSNKTGPAGNWQQLNLTGTIPAHSSYLITGDATTATNPKIDLTGKANQTITGHLLNKGMMVVLTSNTGSIDNLYATTPSNNLFTNKPQGYVDMLGTGSNDSGSTINSYETAFPTGSDEGTSKKKSVRRKSFTDTDNNKADFTQFDIEMASTSDIQLKKPRGSVDGPWGQTMGIATTSLDSARVGTAYNVTLSVYGGTAPYTFTASGLANGLSIGTTTGAMYGTPAAGTEGNHSVTVTVTDSVYSTANVSLTLNVQAALVAEPVIPDIFSVTKIGSYQAAAPNSDGGVAEIVKYNKDNGKFYLVNGASNPPTLDIVNLSGAAPVKETSVQVKTLAETNGFLYGDLTSVDVNTTTKHVSVSVQELDHMKIGKILVLDYAGNLLKEYPAGVQPDMIKSSIDGRYLLTANEAEPRLDGQDPEGSVTIVDTTNDSVVHLKFDNPAIIDDTVYIRGASSAGKIAGKGTKADAVYDLEPEYITIIDDQNKAYVSLQENNSIATIDLNSKTITSVKGLGMKDYSLPGNSLDLQKDNKVLLENVPFKGIYMPDGITSATLNGTSYLLSANEGDATEWPGKNNASSIGQLKGSLAPGSDAAVFLASKNAYDSVEAITGWGNDNIYLYGSRSFSIWNTATMAQVYDSGNAFEKITGQRYPANFNASNNNVTLDNRSTKKGPEPEDVKVGKAGNKTIAFIGLERVGGVMMYDISNPEQPIFVNYTNTRDFTAGLNTDTGPEGLDFIPAELSPTKLPLLLVANEVGGTVSVLQLNVTKVTLDQTTLSLTARRASQMLTATVVPFGEGASTVTWTSSNTDVATVDVNGTVTPVTAGTAVIRAVSADGYGSAEANVTVAALNSSNSNSAPSTSATPNDPIQSAPVVGTDNNEVKGTISAKVETDAQGNVKATITAEQVTEVLKSLEQVGQANKVIEIKVGVAATAKQAVIELPGSVFSQLASSNVAELTLSTGIGTLSFDHSAILTVSQSALDQPVSVSINRTSADEVTARLPAASREALAAAIQDRPIFDFTVSVGDKKISDFGGGNVQINVPYQPKTDENPNAIVIYYVSDSGQLETISNAWYDQATGLITFSVKHFSLYAVGYYKVEFKDTTTSFAQQQIIYLAARNIINGVSDQSFAPEQPITRADFALILARIAGADLGKPSSTRFKDVAADQYYAAAVEWSAAQGIVNGVADGQFDPQARITRDQVVTMIVRLADSLKFTLPATMIPTPFADQSSIPAYALMAAQAAQQAGIVSGKSSEGKADVYFAPADSATREEAAKMLATFMQQLK</sequence>
<dbReference type="InterPro" id="IPR052956">
    <property type="entry name" value="Mesenchyme-surface_protein"/>
</dbReference>
<dbReference type="PANTHER" id="PTHR46928:SF1">
    <property type="entry name" value="MESENCHYME-SPECIFIC CELL SURFACE GLYCOPROTEIN"/>
    <property type="match status" value="1"/>
</dbReference>
<dbReference type="SUPFAM" id="SSF49373">
    <property type="entry name" value="Invasin/intimin cell-adhesion fragments"/>
    <property type="match status" value="1"/>
</dbReference>
<evidence type="ECO:0000259" key="4">
    <source>
        <dbReference type="PROSITE" id="PS51841"/>
    </source>
</evidence>
<dbReference type="SMART" id="SM00736">
    <property type="entry name" value="CADG"/>
    <property type="match status" value="1"/>
</dbReference>
<comment type="caution">
    <text evidence="5">The sequence shown here is derived from an EMBL/GenBank/DDBJ whole genome shotgun (WGS) entry which is preliminary data.</text>
</comment>
<accession>A0ABX0IZK4</accession>
<dbReference type="InterPro" id="IPR011044">
    <property type="entry name" value="Quino_amine_DH_bsu"/>
</dbReference>
<dbReference type="InterPro" id="IPR003343">
    <property type="entry name" value="Big_2"/>
</dbReference>
<feature type="domain" description="SLH" evidence="3">
    <location>
        <begin position="1252"/>
        <end position="1315"/>
    </location>
</feature>
<reference evidence="5" key="1">
    <citation type="submission" date="2020-03" db="EMBL/GenBank/DDBJ databases">
        <title>Draft sequencing of Paenibacilllus sp. S3N08.</title>
        <authorList>
            <person name="Kim D.-U."/>
        </authorList>
    </citation>
    <scope>NUCLEOTIDE SEQUENCE</scope>
    <source>
        <strain evidence="5">S3N08</strain>
    </source>
</reference>
<name>A0ABX0IZK4_9BACL</name>
<feature type="domain" description="SLH" evidence="3">
    <location>
        <begin position="1318"/>
        <end position="1380"/>
    </location>
</feature>
<evidence type="ECO:0000256" key="1">
    <source>
        <dbReference type="SAM" id="MobiDB-lite"/>
    </source>
</evidence>
<dbReference type="Pfam" id="PF00395">
    <property type="entry name" value="SLH"/>
    <property type="match status" value="3"/>
</dbReference>
<dbReference type="InterPro" id="IPR008964">
    <property type="entry name" value="Invasin/intimin_cell_adhesion"/>
</dbReference>
<dbReference type="Pfam" id="PF05345">
    <property type="entry name" value="He_PIG"/>
    <property type="match status" value="1"/>
</dbReference>
<feature type="region of interest" description="Disordered" evidence="1">
    <location>
        <begin position="949"/>
        <end position="974"/>
    </location>
</feature>
<feature type="region of interest" description="Disordered" evidence="1">
    <location>
        <begin position="756"/>
        <end position="776"/>
    </location>
</feature>
<feature type="compositionally biased region" description="Low complexity" evidence="1">
    <location>
        <begin position="949"/>
        <end position="962"/>
    </location>
</feature>
<dbReference type="Pfam" id="PF02368">
    <property type="entry name" value="Big_2"/>
    <property type="match status" value="1"/>
</dbReference>
<dbReference type="SUPFAM" id="SSF50969">
    <property type="entry name" value="YVTN repeat-like/Quinoprotein amine dehydrogenase"/>
    <property type="match status" value="1"/>
</dbReference>
<dbReference type="PROSITE" id="PS51272">
    <property type="entry name" value="SLH"/>
    <property type="match status" value="3"/>
</dbReference>
<keyword evidence="2" id="KW-0732">Signal</keyword>
<dbReference type="Gene3D" id="2.60.40.10">
    <property type="entry name" value="Immunoglobulins"/>
    <property type="match status" value="1"/>
</dbReference>
<dbReference type="SUPFAM" id="SSF49313">
    <property type="entry name" value="Cadherin-like"/>
    <property type="match status" value="1"/>
</dbReference>
<dbReference type="InterPro" id="IPR001322">
    <property type="entry name" value="Lamin_tail_dom"/>
</dbReference>
<dbReference type="Gene3D" id="2.60.40.1080">
    <property type="match status" value="1"/>
</dbReference>
<dbReference type="RefSeq" id="WP_166147148.1">
    <property type="nucleotide sequence ID" value="NZ_JAAOIW010000002.1"/>
</dbReference>